<name>A0A327NVQ2_9BACT</name>
<dbReference type="AlphaFoldDB" id="A0A327NVQ2"/>
<reference evidence="1 2" key="1">
    <citation type="submission" date="2018-06" db="EMBL/GenBank/DDBJ databases">
        <title>Spirosoma sp. HMF3257 Genome sequencing and assembly.</title>
        <authorList>
            <person name="Kang H."/>
            <person name="Cha I."/>
            <person name="Kim H."/>
            <person name="Kang J."/>
            <person name="Joh K."/>
        </authorList>
    </citation>
    <scope>NUCLEOTIDE SEQUENCE [LARGE SCALE GENOMIC DNA]</scope>
    <source>
        <strain evidence="1 2">HMF3257</strain>
    </source>
</reference>
<comment type="caution">
    <text evidence="1">The sequence shown here is derived from an EMBL/GenBank/DDBJ whole genome shotgun (WGS) entry which is preliminary data.</text>
</comment>
<evidence type="ECO:0000313" key="2">
    <source>
        <dbReference type="Proteomes" id="UP000249016"/>
    </source>
</evidence>
<protein>
    <submittedName>
        <fullName evidence="1">DUF2442 domain-containing protein</fullName>
    </submittedName>
</protein>
<dbReference type="Gene3D" id="3.30.2020.40">
    <property type="entry name" value="Uncharacterised protein PF10387, DUF2442"/>
    <property type="match status" value="1"/>
</dbReference>
<gene>
    <name evidence="1" type="ORF">HMF3257_37065</name>
</gene>
<dbReference type="OrthoDB" id="9807561at2"/>
<proteinExistence type="predicted"/>
<dbReference type="InterPro" id="IPR018841">
    <property type="entry name" value="DUF2442"/>
</dbReference>
<dbReference type="EMBL" id="QLII01000001">
    <property type="protein sequence ID" value="RAI78755.1"/>
    <property type="molecule type" value="Genomic_DNA"/>
</dbReference>
<keyword evidence="2" id="KW-1185">Reference proteome</keyword>
<dbReference type="Proteomes" id="UP000249016">
    <property type="component" value="Unassembled WGS sequence"/>
</dbReference>
<organism evidence="1 2">
    <name type="scientific">Spirosoma telluris</name>
    <dbReference type="NCBI Taxonomy" id="2183553"/>
    <lineage>
        <taxon>Bacteria</taxon>
        <taxon>Pseudomonadati</taxon>
        <taxon>Bacteroidota</taxon>
        <taxon>Cytophagia</taxon>
        <taxon>Cytophagales</taxon>
        <taxon>Cytophagaceae</taxon>
        <taxon>Spirosoma</taxon>
    </lineage>
</organism>
<accession>A0A327NVQ2</accession>
<sequence>MRLNLSELPTFANVQIDSDAVIFSLSDGRTITIPLVWSKLLSVASTEQRTNFTISAYNVFWDDIDEIIGVENVLFGKNLYL</sequence>
<dbReference type="Pfam" id="PF10387">
    <property type="entry name" value="DUF2442"/>
    <property type="match status" value="1"/>
</dbReference>
<evidence type="ECO:0000313" key="1">
    <source>
        <dbReference type="EMBL" id="RAI78755.1"/>
    </source>
</evidence>